<dbReference type="GO" id="GO:0006631">
    <property type="term" value="P:fatty acid metabolic process"/>
    <property type="evidence" value="ECO:0007669"/>
    <property type="project" value="TreeGrafter"/>
</dbReference>
<gene>
    <name evidence="5" type="ORF">CQ13_13055</name>
</gene>
<dbReference type="Gene3D" id="3.40.50.12780">
    <property type="entry name" value="N-terminal domain of ligase-like"/>
    <property type="match status" value="1"/>
</dbReference>
<dbReference type="Gene3D" id="3.30.300.30">
    <property type="match status" value="1"/>
</dbReference>
<proteinExistence type="inferred from homology"/>
<dbReference type="RefSeq" id="WP_057848005.1">
    <property type="nucleotide sequence ID" value="NZ_LLYA01000225.1"/>
</dbReference>
<feature type="domain" description="AMP-binding enzyme C-terminal" evidence="4">
    <location>
        <begin position="421"/>
        <end position="496"/>
    </location>
</feature>
<evidence type="ECO:0000256" key="2">
    <source>
        <dbReference type="ARBA" id="ARBA00022598"/>
    </source>
</evidence>
<dbReference type="Pfam" id="PF13193">
    <property type="entry name" value="AMP-binding_C"/>
    <property type="match status" value="1"/>
</dbReference>
<evidence type="ECO:0000259" key="3">
    <source>
        <dbReference type="Pfam" id="PF00501"/>
    </source>
</evidence>
<name>A0A0R3MDU2_9BRAD</name>
<evidence type="ECO:0000256" key="1">
    <source>
        <dbReference type="ARBA" id="ARBA00006432"/>
    </source>
</evidence>
<keyword evidence="6" id="KW-1185">Reference proteome</keyword>
<reference evidence="5 6" key="1">
    <citation type="submission" date="2014-03" db="EMBL/GenBank/DDBJ databases">
        <title>Bradyrhizobium valentinum sp. nov., isolated from effective nodules of Lupinus mariae-josephae, a lupine endemic of basic-lime soils in Eastern Spain.</title>
        <authorList>
            <person name="Duran D."/>
            <person name="Rey L."/>
            <person name="Navarro A."/>
            <person name="Busquets A."/>
            <person name="Imperial J."/>
            <person name="Ruiz-Argueso T."/>
        </authorList>
    </citation>
    <scope>NUCLEOTIDE SEQUENCE [LARGE SCALE GENOMIC DNA]</scope>
    <source>
        <strain evidence="5 6">Ro19</strain>
    </source>
</reference>
<evidence type="ECO:0000259" key="4">
    <source>
        <dbReference type="Pfam" id="PF13193"/>
    </source>
</evidence>
<evidence type="ECO:0000313" key="5">
    <source>
        <dbReference type="EMBL" id="KRR15821.1"/>
    </source>
</evidence>
<sequence length="514" mass="57012">MSASQLFQGIISGERRRDHGEVTERTERIASGLQKLGVKQGDSVAMLMRNDIAFIEAAYAAMRLGAYGVPVNWHFKPEEINYVLKDSGTSVLIAHADMLHQLREAIPQGVTALSAPTPPEILSHYKINPDHLTTPDFAIDFESWLNQHQRYDGPAVPQPQNMIYTSGTTGHPKGVRRFAPTPEQSANAERMRALIYGLKPGARALLPGPLYHSAPNSFGLRAGRLGGALVIMPRFDAEEFLRVVATEKIDTIFMVPTMFIRLMKLPEEVRRKYDMSSLRHVIHAAAPCPAEVKRAMIEWWGPIIYEFYGSTESGAVTFATSEDALKKPGTVGKIAPGAELRFIGDDGRELPQGEIGEIYSRIAGNPDFTYHNKPEKRTEIDRDGFITSGDVGYIDADGYVFICDRKRDMVISGGVNIYPAEIEAALHAIPGVHDCAVFGIPDAEFGEALMAVVEPQPAVTLDPASIRNQLKVALADYKVPKHIEIQSNLPREDSGKIFKRRLRDPYWERAGRRI</sequence>
<dbReference type="Pfam" id="PF00501">
    <property type="entry name" value="AMP-binding"/>
    <property type="match status" value="1"/>
</dbReference>
<dbReference type="InterPro" id="IPR045851">
    <property type="entry name" value="AMP-bd_C_sf"/>
</dbReference>
<dbReference type="InterPro" id="IPR000873">
    <property type="entry name" value="AMP-dep_synth/lig_dom"/>
</dbReference>
<dbReference type="OrthoDB" id="9803968at2"/>
<dbReference type="AlphaFoldDB" id="A0A0R3MDU2"/>
<dbReference type="PANTHER" id="PTHR43201:SF5">
    <property type="entry name" value="MEDIUM-CHAIN ACYL-COA LIGASE ACSF2, MITOCHONDRIAL"/>
    <property type="match status" value="1"/>
</dbReference>
<dbReference type="InterPro" id="IPR042099">
    <property type="entry name" value="ANL_N_sf"/>
</dbReference>
<keyword evidence="2 5" id="KW-0436">Ligase</keyword>
<comment type="caution">
    <text evidence="5">The sequence shown here is derived from an EMBL/GenBank/DDBJ whole genome shotgun (WGS) entry which is preliminary data.</text>
</comment>
<dbReference type="NCBIfam" id="NF009071">
    <property type="entry name" value="PRK12406.1"/>
    <property type="match status" value="1"/>
</dbReference>
<dbReference type="Proteomes" id="UP000052023">
    <property type="component" value="Unassembled WGS sequence"/>
</dbReference>
<dbReference type="InterPro" id="IPR020845">
    <property type="entry name" value="AMP-binding_CS"/>
</dbReference>
<dbReference type="EMBL" id="LLYA01000225">
    <property type="protein sequence ID" value="KRR15821.1"/>
    <property type="molecule type" value="Genomic_DNA"/>
</dbReference>
<comment type="similarity">
    <text evidence="1">Belongs to the ATP-dependent AMP-binding enzyme family.</text>
</comment>
<organism evidence="5 6">
    <name type="scientific">Bradyrhizobium retamae</name>
    <dbReference type="NCBI Taxonomy" id="1300035"/>
    <lineage>
        <taxon>Bacteria</taxon>
        <taxon>Pseudomonadati</taxon>
        <taxon>Pseudomonadota</taxon>
        <taxon>Alphaproteobacteria</taxon>
        <taxon>Hyphomicrobiales</taxon>
        <taxon>Nitrobacteraceae</taxon>
        <taxon>Bradyrhizobium</taxon>
    </lineage>
</organism>
<accession>A0A0R3MDU2</accession>
<dbReference type="InterPro" id="IPR025110">
    <property type="entry name" value="AMP-bd_C"/>
</dbReference>
<feature type="domain" description="AMP-dependent synthetase/ligase" evidence="3">
    <location>
        <begin position="13"/>
        <end position="361"/>
    </location>
</feature>
<evidence type="ECO:0000313" key="6">
    <source>
        <dbReference type="Proteomes" id="UP000052023"/>
    </source>
</evidence>
<dbReference type="GO" id="GO:0031956">
    <property type="term" value="F:medium-chain fatty acid-CoA ligase activity"/>
    <property type="evidence" value="ECO:0007669"/>
    <property type="project" value="TreeGrafter"/>
</dbReference>
<dbReference type="PROSITE" id="PS00455">
    <property type="entry name" value="AMP_BINDING"/>
    <property type="match status" value="1"/>
</dbReference>
<dbReference type="SUPFAM" id="SSF56801">
    <property type="entry name" value="Acetyl-CoA synthetase-like"/>
    <property type="match status" value="1"/>
</dbReference>
<dbReference type="PANTHER" id="PTHR43201">
    <property type="entry name" value="ACYL-COA SYNTHETASE"/>
    <property type="match status" value="1"/>
</dbReference>
<protein>
    <submittedName>
        <fullName evidence="5">Long-chain fatty acid--CoA ligase</fullName>
    </submittedName>
</protein>